<keyword evidence="6" id="KW-1185">Reference proteome</keyword>
<evidence type="ECO:0000256" key="4">
    <source>
        <dbReference type="SAM" id="SignalP"/>
    </source>
</evidence>
<reference evidence="5 6" key="1">
    <citation type="submission" date="2017-07" db="EMBL/GenBank/DDBJ databases">
        <authorList>
            <person name="Talla V."/>
            <person name="Backstrom N."/>
        </authorList>
    </citation>
    <scope>NUCLEOTIDE SEQUENCE [LARGE SCALE GENOMIC DNA]</scope>
</reference>
<dbReference type="AlphaFoldDB" id="A0A5E4PNR7"/>
<keyword evidence="3 4" id="KW-0732">Signal</keyword>
<sequence length="76" mass="8451">MQFKVAIVVLVALVSTCCCHIGDSILPPYYKEQDNPLGWPLVTPHKAHGLSRGKRQFVVSECCDKPCSINELLSYC</sequence>
<keyword evidence="2" id="KW-0165">Cleavage on pair of basic residues</keyword>
<gene>
    <name evidence="5" type="ORF">LSINAPIS_LOCUS680</name>
</gene>
<dbReference type="Gene3D" id="1.10.100.10">
    <property type="entry name" value="Insulin-like"/>
    <property type="match status" value="1"/>
</dbReference>
<dbReference type="GO" id="GO:0005576">
    <property type="term" value="C:extracellular region"/>
    <property type="evidence" value="ECO:0007669"/>
    <property type="project" value="UniProtKB-ARBA"/>
</dbReference>
<name>A0A5E4PNR7_9NEOP</name>
<proteinExistence type="inferred from homology"/>
<evidence type="ECO:0000313" key="6">
    <source>
        <dbReference type="Proteomes" id="UP000324832"/>
    </source>
</evidence>
<dbReference type="Proteomes" id="UP000324832">
    <property type="component" value="Unassembled WGS sequence"/>
</dbReference>
<accession>A0A5E4PNR7</accession>
<organism evidence="5 6">
    <name type="scientific">Leptidea sinapis</name>
    <dbReference type="NCBI Taxonomy" id="189913"/>
    <lineage>
        <taxon>Eukaryota</taxon>
        <taxon>Metazoa</taxon>
        <taxon>Ecdysozoa</taxon>
        <taxon>Arthropoda</taxon>
        <taxon>Hexapoda</taxon>
        <taxon>Insecta</taxon>
        <taxon>Pterygota</taxon>
        <taxon>Neoptera</taxon>
        <taxon>Endopterygota</taxon>
        <taxon>Lepidoptera</taxon>
        <taxon>Glossata</taxon>
        <taxon>Ditrysia</taxon>
        <taxon>Papilionoidea</taxon>
        <taxon>Pieridae</taxon>
        <taxon>Dismorphiinae</taxon>
        <taxon>Leptidea</taxon>
    </lineage>
</organism>
<protein>
    <submittedName>
        <fullName evidence="5">Uncharacterized protein</fullName>
    </submittedName>
</protein>
<dbReference type="EMBL" id="FZQP02000049">
    <property type="protein sequence ID" value="VVC86952.1"/>
    <property type="molecule type" value="Genomic_DNA"/>
</dbReference>
<feature type="chain" id="PRO_5022896269" evidence="4">
    <location>
        <begin position="20"/>
        <end position="76"/>
    </location>
</feature>
<evidence type="ECO:0000256" key="1">
    <source>
        <dbReference type="ARBA" id="ARBA00009034"/>
    </source>
</evidence>
<dbReference type="PROSITE" id="PS00262">
    <property type="entry name" value="INSULIN"/>
    <property type="match status" value="1"/>
</dbReference>
<comment type="similarity">
    <text evidence="1">Belongs to the insulin family.</text>
</comment>
<dbReference type="InterPro" id="IPR036438">
    <property type="entry name" value="Insulin-like_sf"/>
</dbReference>
<feature type="signal peptide" evidence="4">
    <location>
        <begin position="1"/>
        <end position="19"/>
    </location>
</feature>
<evidence type="ECO:0000256" key="2">
    <source>
        <dbReference type="ARBA" id="ARBA00022685"/>
    </source>
</evidence>
<dbReference type="SUPFAM" id="SSF56994">
    <property type="entry name" value="Insulin-like"/>
    <property type="match status" value="1"/>
</dbReference>
<evidence type="ECO:0000256" key="3">
    <source>
        <dbReference type="ARBA" id="ARBA00022729"/>
    </source>
</evidence>
<evidence type="ECO:0000313" key="5">
    <source>
        <dbReference type="EMBL" id="VVC86952.1"/>
    </source>
</evidence>
<dbReference type="InterPro" id="IPR022353">
    <property type="entry name" value="Insulin_CS"/>
</dbReference>